<keyword evidence="5" id="KW-0547">Nucleotide-binding</keyword>
<evidence type="ECO:0000256" key="6">
    <source>
        <dbReference type="ARBA" id="ARBA00022777"/>
    </source>
</evidence>
<dbReference type="AlphaFoldDB" id="A0A9X1V7U8"/>
<dbReference type="EC" id="2.7.13.3" evidence="2"/>
<dbReference type="RefSeq" id="WP_241712470.1">
    <property type="nucleotide sequence ID" value="NZ_JALBUF010000002.1"/>
</dbReference>
<dbReference type="PANTHER" id="PTHR24421">
    <property type="entry name" value="NITRATE/NITRITE SENSOR PROTEIN NARX-RELATED"/>
    <property type="match status" value="1"/>
</dbReference>
<dbReference type="Gene3D" id="1.20.5.1930">
    <property type="match status" value="1"/>
</dbReference>
<keyword evidence="7" id="KW-0067">ATP-binding</keyword>
<comment type="catalytic activity">
    <reaction evidence="1">
        <text>ATP + protein L-histidine = ADP + protein N-phospho-L-histidine.</text>
        <dbReference type="EC" id="2.7.13.3"/>
    </reaction>
</comment>
<evidence type="ECO:0000256" key="5">
    <source>
        <dbReference type="ARBA" id="ARBA00022741"/>
    </source>
</evidence>
<evidence type="ECO:0000256" key="3">
    <source>
        <dbReference type="ARBA" id="ARBA00022553"/>
    </source>
</evidence>
<dbReference type="GO" id="GO:0005524">
    <property type="term" value="F:ATP binding"/>
    <property type="evidence" value="ECO:0007669"/>
    <property type="project" value="UniProtKB-KW"/>
</dbReference>
<dbReference type="PANTHER" id="PTHR24421:SF10">
    <property type="entry name" value="NITRATE_NITRITE SENSOR PROTEIN NARQ"/>
    <property type="match status" value="1"/>
</dbReference>
<keyword evidence="6 10" id="KW-0418">Kinase</keyword>
<dbReference type="InterPro" id="IPR011712">
    <property type="entry name" value="Sig_transdc_His_kin_sub3_dim/P"/>
</dbReference>
<keyword evidence="11" id="KW-1185">Reference proteome</keyword>
<proteinExistence type="predicted"/>
<comment type="caution">
    <text evidence="10">The sequence shown here is derived from an EMBL/GenBank/DDBJ whole genome shotgun (WGS) entry which is preliminary data.</text>
</comment>
<dbReference type="Gene3D" id="3.30.450.20">
    <property type="entry name" value="PAS domain"/>
    <property type="match status" value="1"/>
</dbReference>
<evidence type="ECO:0000256" key="4">
    <source>
        <dbReference type="ARBA" id="ARBA00022679"/>
    </source>
</evidence>
<dbReference type="InterPro" id="IPR036890">
    <property type="entry name" value="HATPase_C_sf"/>
</dbReference>
<evidence type="ECO:0000313" key="11">
    <source>
        <dbReference type="Proteomes" id="UP001139263"/>
    </source>
</evidence>
<reference evidence="10" key="1">
    <citation type="submission" date="2022-03" db="EMBL/GenBank/DDBJ databases">
        <title>Draft Genome Sequence of Firmicute Strain S0AB, a Heterotrophic Iron/Sulfur-Oxidizing Extreme Acidophile.</title>
        <authorList>
            <person name="Vergara E."/>
            <person name="Pakostova E."/>
            <person name="Johnson D.B."/>
            <person name="Holmes D.S."/>
        </authorList>
    </citation>
    <scope>NUCLEOTIDE SEQUENCE</scope>
    <source>
        <strain evidence="10">S0AB</strain>
    </source>
</reference>
<dbReference type="SUPFAM" id="SSF55874">
    <property type="entry name" value="ATPase domain of HSP90 chaperone/DNA topoisomerase II/histidine kinase"/>
    <property type="match status" value="1"/>
</dbReference>
<dbReference type="CDD" id="cd16917">
    <property type="entry name" value="HATPase_UhpB-NarQ-NarX-like"/>
    <property type="match status" value="1"/>
</dbReference>
<accession>A0A9X1V7U8</accession>
<dbReference type="InterPro" id="IPR003594">
    <property type="entry name" value="HATPase_dom"/>
</dbReference>
<organism evidence="10 11">
    <name type="scientific">Sulfoacidibacillus ferrooxidans</name>
    <dbReference type="NCBI Taxonomy" id="2005001"/>
    <lineage>
        <taxon>Bacteria</taxon>
        <taxon>Bacillati</taxon>
        <taxon>Bacillota</taxon>
        <taxon>Bacilli</taxon>
        <taxon>Bacillales</taxon>
        <taxon>Alicyclobacillaceae</taxon>
        <taxon>Sulfoacidibacillus</taxon>
    </lineage>
</organism>
<evidence type="ECO:0000256" key="8">
    <source>
        <dbReference type="ARBA" id="ARBA00023012"/>
    </source>
</evidence>
<keyword evidence="4 10" id="KW-0808">Transferase</keyword>
<dbReference type="Pfam" id="PF02518">
    <property type="entry name" value="HATPase_c"/>
    <property type="match status" value="1"/>
</dbReference>
<dbReference type="GO" id="GO:0046983">
    <property type="term" value="F:protein dimerization activity"/>
    <property type="evidence" value="ECO:0007669"/>
    <property type="project" value="InterPro"/>
</dbReference>
<dbReference type="Pfam" id="PF07730">
    <property type="entry name" value="HisKA_3"/>
    <property type="match status" value="1"/>
</dbReference>
<dbReference type="InterPro" id="IPR050482">
    <property type="entry name" value="Sensor_HK_TwoCompSys"/>
</dbReference>
<name>A0A9X1V7U8_9BACL</name>
<dbReference type="GO" id="GO:0016020">
    <property type="term" value="C:membrane"/>
    <property type="evidence" value="ECO:0007669"/>
    <property type="project" value="InterPro"/>
</dbReference>
<feature type="domain" description="Histidine kinase/HSP90-like ATPase" evidence="9">
    <location>
        <begin position="261"/>
        <end position="356"/>
    </location>
</feature>
<keyword evidence="3" id="KW-0597">Phosphoprotein</keyword>
<dbReference type="GO" id="GO:0000155">
    <property type="term" value="F:phosphorelay sensor kinase activity"/>
    <property type="evidence" value="ECO:0007669"/>
    <property type="project" value="InterPro"/>
</dbReference>
<evidence type="ECO:0000259" key="9">
    <source>
        <dbReference type="SMART" id="SM00387"/>
    </source>
</evidence>
<evidence type="ECO:0000256" key="7">
    <source>
        <dbReference type="ARBA" id="ARBA00022840"/>
    </source>
</evidence>
<sequence length="370" mass="42153">MKSLFESDQFLFKQMFDRAIDAYLVLTKELQVAYMNDTAQAWFGHLDTWNNSFCGDILHCQTETGDAMSGTLCLGCIVRDLHISLGDRQMVVTKKDGSTIFASISYSYIPVQDVDQDMCILMSIRDVSVQKKWENERLVNETLRFTLEERERIARDLHDTVAQNLAYATMQLKLLRKEQVLPHSADSVAPTNHQLDHRLKEMTEILDESIKELRNSLYDLTFSLDTNLMDFIREAANKLHARTGIQVETHLIDEGAAWSKQVDVQVARIVQEILTNIRKHAHAAHVDIHVERTINHLSIRISDDGRGFDVDEALERKGHYGLHSIIERCRLLGGEAAVEARVDKGTVWRLSIIADLSEIPLQLPSSLIES</sequence>
<keyword evidence="8" id="KW-0902">Two-component regulatory system</keyword>
<evidence type="ECO:0000256" key="1">
    <source>
        <dbReference type="ARBA" id="ARBA00000085"/>
    </source>
</evidence>
<dbReference type="SMART" id="SM00387">
    <property type="entry name" value="HATPase_c"/>
    <property type="match status" value="1"/>
</dbReference>
<protein>
    <recommendedName>
        <fullName evidence="2">histidine kinase</fullName>
        <ecNumber evidence="2">2.7.13.3</ecNumber>
    </recommendedName>
</protein>
<evidence type="ECO:0000256" key="2">
    <source>
        <dbReference type="ARBA" id="ARBA00012438"/>
    </source>
</evidence>
<gene>
    <name evidence="10" type="primary">nreB_2</name>
    <name evidence="10" type="ORF">MM817_01137</name>
</gene>
<dbReference type="Proteomes" id="UP001139263">
    <property type="component" value="Unassembled WGS sequence"/>
</dbReference>
<dbReference type="Gene3D" id="3.30.565.10">
    <property type="entry name" value="Histidine kinase-like ATPase, C-terminal domain"/>
    <property type="match status" value="1"/>
</dbReference>
<dbReference type="EMBL" id="JALBUF010000002">
    <property type="protein sequence ID" value="MCI0182868.1"/>
    <property type="molecule type" value="Genomic_DNA"/>
</dbReference>
<evidence type="ECO:0000313" key="10">
    <source>
        <dbReference type="EMBL" id="MCI0182868.1"/>
    </source>
</evidence>